<sequence>MFSKRLEEYRIKLHLKKKEMADSLDISESYYSLIENGKRNPSKAVIEKLVVISELPEEYWIYGIDKDNYIDVRDDFKSLKKALDTVAEWTSVTESSQIFDDDNNPKDPIGKLLISAFRADLDHILAKRNK</sequence>
<name>A0A2A7MKE5_9CLOT</name>
<dbReference type="SUPFAM" id="SSF47413">
    <property type="entry name" value="lambda repressor-like DNA-binding domains"/>
    <property type="match status" value="1"/>
</dbReference>
<dbReference type="PROSITE" id="PS50943">
    <property type="entry name" value="HTH_CROC1"/>
    <property type="match status" value="1"/>
</dbReference>
<comment type="caution">
    <text evidence="2">The sequence shown here is derived from an EMBL/GenBank/DDBJ whole genome shotgun (WGS) entry which is preliminary data.</text>
</comment>
<organism evidence="2 3">
    <name type="scientific">Clostridium neonatale</name>
    <dbReference type="NCBI Taxonomy" id="137838"/>
    <lineage>
        <taxon>Bacteria</taxon>
        <taxon>Bacillati</taxon>
        <taxon>Bacillota</taxon>
        <taxon>Clostridia</taxon>
        <taxon>Eubacteriales</taxon>
        <taxon>Clostridiaceae</taxon>
        <taxon>Clostridium</taxon>
    </lineage>
</organism>
<protein>
    <submittedName>
        <fullName evidence="2">XRE family transcriptional regulator</fullName>
    </submittedName>
</protein>
<dbReference type="OrthoDB" id="1906417at2"/>
<dbReference type="Pfam" id="PF01381">
    <property type="entry name" value="HTH_3"/>
    <property type="match status" value="1"/>
</dbReference>
<evidence type="ECO:0000259" key="1">
    <source>
        <dbReference type="PROSITE" id="PS50943"/>
    </source>
</evidence>
<accession>A0A2A7MKE5</accession>
<dbReference type="EMBL" id="PDCJ01000001">
    <property type="protein sequence ID" value="PEG31608.1"/>
    <property type="molecule type" value="Genomic_DNA"/>
</dbReference>
<dbReference type="AlphaFoldDB" id="A0A2A7MKE5"/>
<feature type="domain" description="HTH cro/C1-type" evidence="1">
    <location>
        <begin position="6"/>
        <end position="60"/>
    </location>
</feature>
<dbReference type="CDD" id="cd00093">
    <property type="entry name" value="HTH_XRE"/>
    <property type="match status" value="1"/>
</dbReference>
<dbReference type="Gene3D" id="1.10.260.40">
    <property type="entry name" value="lambda repressor-like DNA-binding domains"/>
    <property type="match status" value="1"/>
</dbReference>
<dbReference type="GO" id="GO:0003677">
    <property type="term" value="F:DNA binding"/>
    <property type="evidence" value="ECO:0007669"/>
    <property type="project" value="InterPro"/>
</dbReference>
<dbReference type="Proteomes" id="UP000220840">
    <property type="component" value="Unassembled WGS sequence"/>
</dbReference>
<reference evidence="2 3" key="1">
    <citation type="submission" date="2017-10" db="EMBL/GenBank/DDBJ databases">
        <title>Effective Description of Clostridium neonatale sp. nov. linked to necrotizing enterocolitis in neonates and a clarification of species assignable to the genus Clostridium (Prazmowski 1880) emend. Lawson and Rainey 2016.</title>
        <authorList>
            <person name="Bernard K."/>
            <person name="Burdz T."/>
            <person name="Wiebe D."/>
            <person name="Balcewich B."/>
            <person name="Alfa M."/>
            <person name="Bernier A.-M."/>
        </authorList>
    </citation>
    <scope>NUCLEOTIDE SEQUENCE [LARGE SCALE GENOMIC DNA]</scope>
    <source>
        <strain evidence="2 3">LCDC99A005</strain>
    </source>
</reference>
<keyword evidence="3" id="KW-1185">Reference proteome</keyword>
<proteinExistence type="predicted"/>
<dbReference type="InterPro" id="IPR010982">
    <property type="entry name" value="Lambda_DNA-bd_dom_sf"/>
</dbReference>
<evidence type="ECO:0000313" key="3">
    <source>
        <dbReference type="Proteomes" id="UP000220840"/>
    </source>
</evidence>
<gene>
    <name evidence="2" type="ORF">CQ394_07875</name>
</gene>
<dbReference type="InterPro" id="IPR001387">
    <property type="entry name" value="Cro/C1-type_HTH"/>
</dbReference>
<dbReference type="RefSeq" id="WP_058295763.1">
    <property type="nucleotide sequence ID" value="NZ_CAMRXG010000052.1"/>
</dbReference>
<dbReference type="SMART" id="SM00530">
    <property type="entry name" value="HTH_XRE"/>
    <property type="match status" value="1"/>
</dbReference>
<evidence type="ECO:0000313" key="2">
    <source>
        <dbReference type="EMBL" id="PEG31608.1"/>
    </source>
</evidence>